<evidence type="ECO:0000256" key="5">
    <source>
        <dbReference type="ARBA" id="ARBA00022679"/>
    </source>
</evidence>
<dbReference type="PROSITE" id="PS00108">
    <property type="entry name" value="PROTEIN_KINASE_ST"/>
    <property type="match status" value="1"/>
</dbReference>
<dbReference type="OrthoDB" id="4062651at2759"/>
<reference evidence="18" key="1">
    <citation type="journal article" date="2017" name="Nat. Commun.">
        <title>The North American bullfrog draft genome provides insight into hormonal regulation of long noncoding RNA.</title>
        <authorList>
            <person name="Hammond S.A."/>
            <person name="Warren R.L."/>
            <person name="Vandervalk B.P."/>
            <person name="Kucuk E."/>
            <person name="Khan H."/>
            <person name="Gibb E.A."/>
            <person name="Pandoh P."/>
            <person name="Kirk H."/>
            <person name="Zhao Y."/>
            <person name="Jones M."/>
            <person name="Mungall A.J."/>
            <person name="Coope R."/>
            <person name="Pleasance S."/>
            <person name="Moore R.A."/>
            <person name="Holt R.A."/>
            <person name="Round J.M."/>
            <person name="Ohora S."/>
            <person name="Walle B.V."/>
            <person name="Veldhoen N."/>
            <person name="Helbing C.C."/>
            <person name="Birol I."/>
        </authorList>
    </citation>
    <scope>NUCLEOTIDE SEQUENCE [LARGE SCALE GENOMIC DNA]</scope>
</reference>
<dbReference type="GO" id="GO:0005524">
    <property type="term" value="F:ATP binding"/>
    <property type="evidence" value="ECO:0007669"/>
    <property type="project" value="UniProtKB-KW"/>
</dbReference>
<dbReference type="Pfam" id="PF24889">
    <property type="entry name" value="CCTL2_WNK"/>
    <property type="match status" value="1"/>
</dbReference>
<dbReference type="SMART" id="SM00220">
    <property type="entry name" value="S_TKc"/>
    <property type="match status" value="1"/>
</dbReference>
<accession>A0A2G9SGR4</accession>
<dbReference type="PROSITE" id="PS50011">
    <property type="entry name" value="PROTEIN_KINASE_DOM"/>
    <property type="match status" value="1"/>
</dbReference>
<keyword evidence="4" id="KW-0597">Phosphoprotein</keyword>
<feature type="compositionally biased region" description="Low complexity" evidence="15">
    <location>
        <begin position="544"/>
        <end position="559"/>
    </location>
</feature>
<gene>
    <name evidence="17" type="ORF">AB205_0031920</name>
</gene>
<proteinExistence type="predicted"/>
<evidence type="ECO:0000256" key="10">
    <source>
        <dbReference type="ARBA" id="ARBA00048679"/>
    </source>
</evidence>
<evidence type="ECO:0000256" key="8">
    <source>
        <dbReference type="ARBA" id="ARBA00022840"/>
    </source>
</evidence>
<feature type="domain" description="Protein kinase" evidence="16">
    <location>
        <begin position="1"/>
        <end position="161"/>
    </location>
</feature>
<dbReference type="Gene3D" id="3.10.20.90">
    <property type="entry name" value="Phosphatidylinositol 3-kinase Catalytic Subunit, Chain A, domain 1"/>
    <property type="match status" value="2"/>
</dbReference>
<evidence type="ECO:0000256" key="3">
    <source>
        <dbReference type="ARBA" id="ARBA00022527"/>
    </source>
</evidence>
<evidence type="ECO:0000256" key="13">
    <source>
        <dbReference type="ARBA" id="ARBA00080935"/>
    </source>
</evidence>
<keyword evidence="8" id="KW-0067">ATP-binding</keyword>
<evidence type="ECO:0000313" key="18">
    <source>
        <dbReference type="Proteomes" id="UP000228934"/>
    </source>
</evidence>
<evidence type="ECO:0000259" key="16">
    <source>
        <dbReference type="PROSITE" id="PS50011"/>
    </source>
</evidence>
<sequence>MKPKVLRSWCRQILKGLQFLHTRTPPIIHRDLKCDNIFITGPTGSVKIGDLGLATLMRTSFAKSVIGTPEFMAPEMYEEHYDESVDVYAFGMCMLEMATSEYPYSECQNAAQIYRKVTSGIKPASFNKVTDPEVKEIIESCIRQNKTERLSIKDLLNHAFFAEDTGLRVELAEEDDGINASLALRLWVEDPKKLKGKHKDNEAIEFSFNLDLDNPEEVAFEMVKSGFFNESDSKAVAKSIRDRVCLLKKTRERKLLSGQLEERRDSQGRSSGAPSLQSGTSVTASFTQPGINESEETEVDQHVRQQLQQQQCQQCSSVTVDSMSDAGTSSVALSDTSSQHSAIYAASHDVISTQQVPGMPQTESSHMGQFYSPQQVIGHYQQTQAMPLAQMLPMQCLAQPNSPYQQVSVVEGQLTAQSMDAQLSFSAEGKTLPHPSAVDASAMPVLQPPYSALSPQIISGQMATQQTRAGVPVDNCGLAGVQVLSAPTGDNQVPTLMYGVQNVMGVQTNAQMSTLQQLPLQDSMKFPTNVQHGQNFHMHSHLEQSPMPQPSYQSPPAQQQIVLQPAVAEQSSQMTYPAAVTQEAIAQQKRMEQQYEMEHLSFNAQTSAVPETAGQMQQTLTVHEPLPYIQPPVPQIPVQQSSEQEKSACPSQMFNASVLEQPVLSQPLAVSSEQMLSQPNVMQNPAEPLYIQIPPVDLYRQQPLAPDHALCTQTAIASSAVLPEQLMYSQQILQPSDQPCYVQQTVSMSEQLKNTQQDRVDHIMYPRQATLPAEQPVYPQHSLLAEKPGYPPQAASTELHAYVQQTMPVERQQFVQQAEQALCPQLTKHSSEQPIYAQQPVPSSEKIGFGQQAMPSAEVLQNAKPAVPCEQAKYIQQVVPANQMGYAQPMPQSVEQLVFSQQVIPQVDKALYSQHSVPPSEQQSQQVLTVSEQQQGMQLPEHQAMPVCGQAPVYGQQVLPPPELQPVYTQQGIPQPEQAAVFSQHGVLQHEQQPVYVQPSLLPHEQPIYTVTAVPEQPMHPQHRKPPPENLVYSQHVPQQTDQQILYAQQMYAQHGVMGSEMPVFTQHAVTQMDQPVYAQHAVPPLEQPVYVQHSVPSSEQSVFIAHAVQPSDQLGYQQHLQKTEQPVGVLQGQPTNIQNASNDQFLYAREAALPSEQKYNQQAVAPPVQPTLAPPPQLVCNQQVAPTAEQQAYTQSATHHMQANTHLMAATDQLPLSQHGVPLAEQQAHLQRTLSPQPMFVPQPAPLAEHVYIQQAAPSVDQQLYTRQAAPQSNQSLYMSQSMTATHQPLYAPVQHVPAAEHPVMYSHGVPSHMPPSDRLAYVHNPIPSSEQLAYGPNSISSAEKTNYAQASDQLANLHLQKTMTPPQEHRSDLQAENHVHHAKQSVQSLDQQTLLMQPETEQNAQTDPSQVSLSSLGSQHTNQVFVPPVGPTQHFPVAAPHVQPLTCVPSSEHGQTSQLLTLQQPHNDLQSSLHVNAPLPAQESLIQATYTQHPPVQACEPQAPESLDYMAMSHSKAATAQMSFQSQVPPASLEQPATGPVLQPQPSLHVDINDSPQSVCYPKPAGSTSIGLTTEAPHINAHQVLTPASQAQSQMLQPVPESQTVQGMEQSGVQRLENINSGYVDVGSVDSPVGNGKHEKMKQRRTSCPRPDKMNRFNLSFLGVSKFGDNMVECQLETHNNKMVTFKFDADGDAPEDIALYMVEDDFVLEPEKDKFVEELKLIVTQAQEILRTIPAVERSEYTSTEFSSQVSDFQQNFLSFQVF</sequence>
<dbReference type="FunFam" id="1.10.510.10:FF:000006">
    <property type="entry name" value="Serine/threonine-protein kinase WNK1 isoform 2"/>
    <property type="match status" value="1"/>
</dbReference>
<dbReference type="GO" id="GO:1904062">
    <property type="term" value="P:regulation of monoatomic cation transmembrane transport"/>
    <property type="evidence" value="ECO:0007669"/>
    <property type="project" value="UniProtKB-ARBA"/>
</dbReference>
<dbReference type="InterPro" id="IPR011009">
    <property type="entry name" value="Kinase-like_dom_sf"/>
</dbReference>
<keyword evidence="3" id="KW-0723">Serine/threonine-protein kinase</keyword>
<dbReference type="Pfam" id="PF00069">
    <property type="entry name" value="Pkinase"/>
    <property type="match status" value="1"/>
</dbReference>
<keyword evidence="7" id="KW-0418">Kinase</keyword>
<dbReference type="Proteomes" id="UP000228934">
    <property type="component" value="Unassembled WGS sequence"/>
</dbReference>
<evidence type="ECO:0000256" key="9">
    <source>
        <dbReference type="ARBA" id="ARBA00047899"/>
    </source>
</evidence>
<feature type="region of interest" description="Disordered" evidence="15">
    <location>
        <begin position="1626"/>
        <end position="1652"/>
    </location>
</feature>
<dbReference type="InterPro" id="IPR050588">
    <property type="entry name" value="WNK_Ser-Thr_kinase"/>
</dbReference>
<dbReference type="InterPro" id="IPR024678">
    <property type="entry name" value="Kinase_OSR1/WNK_CCT"/>
</dbReference>
<feature type="region of interest" description="Disordered" evidence="15">
    <location>
        <begin position="1365"/>
        <end position="1389"/>
    </location>
</feature>
<evidence type="ECO:0000256" key="7">
    <source>
        <dbReference type="ARBA" id="ARBA00022777"/>
    </source>
</evidence>
<dbReference type="FunFam" id="3.10.20.90:FF:000007">
    <property type="entry name" value="Serine/threonine-protein kinase WNK1 isoform 1"/>
    <property type="match status" value="1"/>
</dbReference>
<keyword evidence="18" id="KW-1185">Reference proteome</keyword>
<comment type="catalytic activity">
    <reaction evidence="10">
        <text>L-seryl-[protein] + ATP = O-phospho-L-seryl-[protein] + ADP + H(+)</text>
        <dbReference type="Rhea" id="RHEA:17989"/>
        <dbReference type="Rhea" id="RHEA-COMP:9863"/>
        <dbReference type="Rhea" id="RHEA-COMP:11604"/>
        <dbReference type="ChEBI" id="CHEBI:15378"/>
        <dbReference type="ChEBI" id="CHEBI:29999"/>
        <dbReference type="ChEBI" id="CHEBI:30616"/>
        <dbReference type="ChEBI" id="CHEBI:83421"/>
        <dbReference type="ChEBI" id="CHEBI:456216"/>
        <dbReference type="EC" id="2.7.11.1"/>
    </reaction>
</comment>
<evidence type="ECO:0000256" key="2">
    <source>
        <dbReference type="ARBA" id="ARBA00012513"/>
    </source>
</evidence>
<feature type="region of interest" description="Disordered" evidence="15">
    <location>
        <begin position="257"/>
        <end position="287"/>
    </location>
</feature>
<dbReference type="InterPro" id="IPR056865">
    <property type="entry name" value="CCTL2_WNK"/>
</dbReference>
<evidence type="ECO:0000256" key="1">
    <source>
        <dbReference type="ARBA" id="ARBA00001946"/>
    </source>
</evidence>
<keyword evidence="6" id="KW-0547">Nucleotide-binding</keyword>
<dbReference type="Pfam" id="PF12202">
    <property type="entry name" value="OSR1_C"/>
    <property type="match status" value="1"/>
</dbReference>
<dbReference type="InterPro" id="IPR008271">
    <property type="entry name" value="Ser/Thr_kinase_AS"/>
</dbReference>
<keyword evidence="5" id="KW-0808">Transferase</keyword>
<feature type="region of interest" description="Disordered" evidence="15">
    <location>
        <begin position="540"/>
        <end position="559"/>
    </location>
</feature>
<evidence type="ECO:0000256" key="4">
    <source>
        <dbReference type="ARBA" id="ARBA00022553"/>
    </source>
</evidence>
<evidence type="ECO:0000256" key="14">
    <source>
        <dbReference type="ARBA" id="ARBA00083534"/>
    </source>
</evidence>
<dbReference type="PANTHER" id="PTHR13902">
    <property type="entry name" value="SERINE/THREONINE-PROTEIN KINASE WNK WITH NO LYSINE -RELATED"/>
    <property type="match status" value="1"/>
</dbReference>
<feature type="compositionally biased region" description="Polar residues" evidence="15">
    <location>
        <begin position="268"/>
        <end position="287"/>
    </location>
</feature>
<evidence type="ECO:0000256" key="12">
    <source>
        <dbReference type="ARBA" id="ARBA00071800"/>
    </source>
</evidence>
<dbReference type="SUPFAM" id="SSF56112">
    <property type="entry name" value="Protein kinase-like (PK-like)"/>
    <property type="match status" value="1"/>
</dbReference>
<dbReference type="InterPro" id="IPR000719">
    <property type="entry name" value="Prot_kinase_dom"/>
</dbReference>
<dbReference type="GO" id="GO:0004674">
    <property type="term" value="F:protein serine/threonine kinase activity"/>
    <property type="evidence" value="ECO:0007669"/>
    <property type="project" value="UniProtKB-KW"/>
</dbReference>
<dbReference type="Gene3D" id="1.10.510.10">
    <property type="entry name" value="Transferase(Phosphotransferase) domain 1"/>
    <property type="match status" value="1"/>
</dbReference>
<comment type="cofactor">
    <cofactor evidence="1">
        <name>Mg(2+)</name>
        <dbReference type="ChEBI" id="CHEBI:18420"/>
    </cofactor>
</comment>
<evidence type="ECO:0000313" key="17">
    <source>
        <dbReference type="EMBL" id="PIO39336.1"/>
    </source>
</evidence>
<protein>
    <recommendedName>
        <fullName evidence="12">Serine/threonine-protein kinase WNK3</fullName>
        <ecNumber evidence="2">2.7.11.1</ecNumber>
    </recommendedName>
    <alternativeName>
        <fullName evidence="13">Protein kinase lysine-deficient 3</fullName>
    </alternativeName>
    <alternativeName>
        <fullName evidence="14">Protein kinase with no lysine 3</fullName>
    </alternativeName>
</protein>
<feature type="compositionally biased region" description="Basic and acidic residues" evidence="15">
    <location>
        <begin position="1369"/>
        <end position="1381"/>
    </location>
</feature>
<dbReference type="GO" id="GO:0006884">
    <property type="term" value="P:cell volume homeostasis"/>
    <property type="evidence" value="ECO:0007669"/>
    <property type="project" value="UniProtKB-ARBA"/>
</dbReference>
<evidence type="ECO:0000256" key="6">
    <source>
        <dbReference type="ARBA" id="ARBA00022741"/>
    </source>
</evidence>
<dbReference type="EMBL" id="KV923955">
    <property type="protein sequence ID" value="PIO39336.1"/>
    <property type="molecule type" value="Genomic_DNA"/>
</dbReference>
<organism evidence="17 18">
    <name type="scientific">Aquarana catesbeiana</name>
    <name type="common">American bullfrog</name>
    <name type="synonym">Rana catesbeiana</name>
    <dbReference type="NCBI Taxonomy" id="8400"/>
    <lineage>
        <taxon>Eukaryota</taxon>
        <taxon>Metazoa</taxon>
        <taxon>Chordata</taxon>
        <taxon>Craniata</taxon>
        <taxon>Vertebrata</taxon>
        <taxon>Euteleostomi</taxon>
        <taxon>Amphibia</taxon>
        <taxon>Batrachia</taxon>
        <taxon>Anura</taxon>
        <taxon>Neobatrachia</taxon>
        <taxon>Ranoidea</taxon>
        <taxon>Ranidae</taxon>
        <taxon>Aquarana</taxon>
    </lineage>
</organism>
<evidence type="ECO:0000256" key="15">
    <source>
        <dbReference type="SAM" id="MobiDB-lite"/>
    </source>
</evidence>
<name>A0A2G9SGR4_AQUCT</name>
<comment type="catalytic activity">
    <reaction evidence="9">
        <text>L-threonyl-[protein] + ATP = O-phospho-L-threonyl-[protein] + ADP + H(+)</text>
        <dbReference type="Rhea" id="RHEA:46608"/>
        <dbReference type="Rhea" id="RHEA-COMP:11060"/>
        <dbReference type="Rhea" id="RHEA-COMP:11605"/>
        <dbReference type="ChEBI" id="CHEBI:15378"/>
        <dbReference type="ChEBI" id="CHEBI:30013"/>
        <dbReference type="ChEBI" id="CHEBI:30616"/>
        <dbReference type="ChEBI" id="CHEBI:61977"/>
        <dbReference type="ChEBI" id="CHEBI:456216"/>
        <dbReference type="EC" id="2.7.11.1"/>
    </reaction>
</comment>
<evidence type="ECO:0000256" key="11">
    <source>
        <dbReference type="ARBA" id="ARBA00063874"/>
    </source>
</evidence>
<dbReference type="EC" id="2.7.11.1" evidence="2"/>
<dbReference type="FunFam" id="3.10.20.90:FF:000166">
    <property type="entry name" value="serine/threonine-protein kinase WNK3 isoform X1"/>
    <property type="match status" value="1"/>
</dbReference>
<comment type="subunit">
    <text evidence="11">Interacts with WNK1 and WNK4.</text>
</comment>